<keyword evidence="5" id="KW-1185">Reference proteome</keyword>
<comment type="caution">
    <text evidence="3">The sequence shown here is derived from an EMBL/GenBank/DDBJ whole genome shotgun (WGS) entry which is preliminary data.</text>
</comment>
<sequence length="136" mass="14727">MEAALKTLADQGVAGALLVLFLGAIVYLNKKREESSDARLKDTKEQLVVTAETNHTLATLKDAVSGVASSITTISLNMSAMHADNRSALDRMNSRDERIERMIEEIGKSSSATRATVESITKDLDRLLDQPAVPGR</sequence>
<keyword evidence="1" id="KW-1133">Transmembrane helix</keyword>
<evidence type="ECO:0000313" key="2">
    <source>
        <dbReference type="EMBL" id="GLS45176.1"/>
    </source>
</evidence>
<reference evidence="2" key="4">
    <citation type="submission" date="2023-01" db="EMBL/GenBank/DDBJ databases">
        <title>Draft genome sequence of Methylobacterium brachythecii strain NBRC 107710.</title>
        <authorList>
            <person name="Sun Q."/>
            <person name="Mori K."/>
        </authorList>
    </citation>
    <scope>NUCLEOTIDE SEQUENCE</scope>
    <source>
        <strain evidence="2">NBRC 107710</strain>
    </source>
</reference>
<reference evidence="2" key="1">
    <citation type="journal article" date="2014" name="Int. J. Syst. Evol. Microbiol.">
        <title>Complete genome of a new Firmicutes species belonging to the dominant human colonic microbiota ('Ruminococcus bicirculans') reveals two chromosomes and a selective capacity to utilize plant glucans.</title>
        <authorList>
            <consortium name="NISC Comparative Sequencing Program"/>
            <person name="Wegmann U."/>
            <person name="Louis P."/>
            <person name="Goesmann A."/>
            <person name="Henrissat B."/>
            <person name="Duncan S.H."/>
            <person name="Flint H.J."/>
        </authorList>
    </citation>
    <scope>NUCLEOTIDE SEQUENCE</scope>
    <source>
        <strain evidence="2">NBRC 107710</strain>
    </source>
</reference>
<reference evidence="3 4" key="3">
    <citation type="submission" date="2020-08" db="EMBL/GenBank/DDBJ databases">
        <title>Genomic Encyclopedia of Type Strains, Phase IV (KMG-IV): sequencing the most valuable type-strain genomes for metagenomic binning, comparative biology and taxonomic classification.</title>
        <authorList>
            <person name="Goeker M."/>
        </authorList>
    </citation>
    <scope>NUCLEOTIDE SEQUENCE [LARGE SCALE GENOMIC DNA]</scope>
    <source>
        <strain evidence="3 4">DSM 24105</strain>
    </source>
</reference>
<organism evidence="3 4">
    <name type="scientific">Methylobacterium brachythecii</name>
    <dbReference type="NCBI Taxonomy" id="1176177"/>
    <lineage>
        <taxon>Bacteria</taxon>
        <taxon>Pseudomonadati</taxon>
        <taxon>Pseudomonadota</taxon>
        <taxon>Alphaproteobacteria</taxon>
        <taxon>Hyphomicrobiales</taxon>
        <taxon>Methylobacteriaceae</taxon>
        <taxon>Methylobacterium</taxon>
    </lineage>
</organism>
<accession>A0A7W6F865</accession>
<feature type="transmembrane region" description="Helical" evidence="1">
    <location>
        <begin position="12"/>
        <end position="29"/>
    </location>
</feature>
<evidence type="ECO:0000256" key="1">
    <source>
        <dbReference type="SAM" id="Phobius"/>
    </source>
</evidence>
<name>A0A7W6F865_9HYPH</name>
<dbReference type="Proteomes" id="UP000517759">
    <property type="component" value="Unassembled WGS sequence"/>
</dbReference>
<dbReference type="RefSeq" id="WP_183507780.1">
    <property type="nucleotide sequence ID" value="NZ_BSPG01000018.1"/>
</dbReference>
<keyword evidence="1" id="KW-0812">Transmembrane</keyword>
<evidence type="ECO:0000313" key="4">
    <source>
        <dbReference type="Proteomes" id="UP000517759"/>
    </source>
</evidence>
<dbReference type="AlphaFoldDB" id="A0A7W6F865"/>
<keyword evidence="1" id="KW-0472">Membrane</keyword>
<proteinExistence type="predicted"/>
<dbReference type="EMBL" id="BSPG01000018">
    <property type="protein sequence ID" value="GLS45176.1"/>
    <property type="molecule type" value="Genomic_DNA"/>
</dbReference>
<evidence type="ECO:0000313" key="5">
    <source>
        <dbReference type="Proteomes" id="UP001156881"/>
    </source>
</evidence>
<evidence type="ECO:0000313" key="3">
    <source>
        <dbReference type="EMBL" id="MBB3904162.1"/>
    </source>
</evidence>
<protein>
    <submittedName>
        <fullName evidence="3">Methyl-accepting chemotaxis protein</fullName>
    </submittedName>
</protein>
<gene>
    <name evidence="2" type="ORF">GCM10007884_31650</name>
    <name evidence="3" type="ORF">GGR33_003681</name>
</gene>
<dbReference type="Proteomes" id="UP001156881">
    <property type="component" value="Unassembled WGS sequence"/>
</dbReference>
<reference evidence="5" key="2">
    <citation type="journal article" date="2019" name="Int. J. Syst. Evol. Microbiol.">
        <title>The Global Catalogue of Microorganisms (GCM) 10K type strain sequencing project: providing services to taxonomists for standard genome sequencing and annotation.</title>
        <authorList>
            <consortium name="The Broad Institute Genomics Platform"/>
            <consortium name="The Broad Institute Genome Sequencing Center for Infectious Disease"/>
            <person name="Wu L."/>
            <person name="Ma J."/>
        </authorList>
    </citation>
    <scope>NUCLEOTIDE SEQUENCE [LARGE SCALE GENOMIC DNA]</scope>
    <source>
        <strain evidence="5">NBRC 107710</strain>
    </source>
</reference>
<dbReference type="EMBL" id="JACIDN010000007">
    <property type="protein sequence ID" value="MBB3904162.1"/>
    <property type="molecule type" value="Genomic_DNA"/>
</dbReference>